<evidence type="ECO:0000256" key="1">
    <source>
        <dbReference type="SAM" id="MobiDB-lite"/>
    </source>
</evidence>
<proteinExistence type="predicted"/>
<dbReference type="EMBL" id="CAACVS010000147">
    <property type="protein sequence ID" value="VEU37892.1"/>
    <property type="molecule type" value="Genomic_DNA"/>
</dbReference>
<dbReference type="OrthoDB" id="1736837at2759"/>
<name>A0A448Z770_9STRA</name>
<accession>A0A448Z770</accession>
<keyword evidence="3" id="KW-1185">Reference proteome</keyword>
<evidence type="ECO:0000313" key="3">
    <source>
        <dbReference type="Proteomes" id="UP000291116"/>
    </source>
</evidence>
<feature type="region of interest" description="Disordered" evidence="1">
    <location>
        <begin position="108"/>
        <end position="143"/>
    </location>
</feature>
<dbReference type="AlphaFoldDB" id="A0A448Z770"/>
<evidence type="ECO:0000313" key="2">
    <source>
        <dbReference type="EMBL" id="VEU37892.1"/>
    </source>
</evidence>
<reference evidence="2 3" key="1">
    <citation type="submission" date="2019-01" db="EMBL/GenBank/DDBJ databases">
        <authorList>
            <person name="Ferrante I. M."/>
        </authorList>
    </citation>
    <scope>NUCLEOTIDE SEQUENCE [LARGE SCALE GENOMIC DNA]</scope>
    <source>
        <strain evidence="2 3">B856</strain>
    </source>
</reference>
<organism evidence="2 3">
    <name type="scientific">Pseudo-nitzschia multistriata</name>
    <dbReference type="NCBI Taxonomy" id="183589"/>
    <lineage>
        <taxon>Eukaryota</taxon>
        <taxon>Sar</taxon>
        <taxon>Stramenopiles</taxon>
        <taxon>Ochrophyta</taxon>
        <taxon>Bacillariophyta</taxon>
        <taxon>Bacillariophyceae</taxon>
        <taxon>Bacillariophycidae</taxon>
        <taxon>Bacillariales</taxon>
        <taxon>Bacillariaceae</taxon>
        <taxon>Pseudo-nitzschia</taxon>
    </lineage>
</organism>
<protein>
    <submittedName>
        <fullName evidence="2">Uncharacterized protein</fullName>
    </submittedName>
</protein>
<sequence length="307" mass="35075">MPPAQSYPFPRRFNLLVAFYSLFTYATTVFCDPKSSRKGCSLYRLSSTSKDVDIIQNETDADAMSSGQKPVSVSSMMGAKALFRQGSSPVVVTSDEVIGGGDINEKKRLYGRKSLQQDKGIPLSPPQVDKANKKSADNSESSFYDPVQHRSHLFHAIEGLNRYPNYLSRWNEKDVETLERALEDTLARVRDQKAKKNDQHHTIQQILGDFFREHPEWNEFSALPESWEDLRQKILHPKATKAIFQSKVFRKNRDGDGISLQDVLSGREPIALDTCYLQEWMDEEMFDVYSFPLLSKAFCNKLCLSER</sequence>
<gene>
    <name evidence="2" type="ORF">PSNMU_V1.4_AUG-EV-PASAV3_0047040</name>
</gene>
<dbReference type="Proteomes" id="UP000291116">
    <property type="component" value="Unassembled WGS sequence"/>
</dbReference>